<dbReference type="AlphaFoldDB" id="A0A803SKU7"/>
<reference evidence="1" key="3">
    <citation type="submission" date="2025-09" db="UniProtKB">
        <authorList>
            <consortium name="Ensembl"/>
        </authorList>
    </citation>
    <scope>IDENTIFICATION</scope>
</reference>
<sequence length="82" mass="9855">SCYIFRNLFYELSRPILETKFWMDQGVPKELFFSAASKPLFPFYMCLLNFLPIHPHQREKSRQETKNCCKCFHVLGKQHLII</sequence>
<name>A0A803SKU7_ANOCA</name>
<organism evidence="1 2">
    <name type="scientific">Anolis carolinensis</name>
    <name type="common">Green anole</name>
    <name type="synonym">American chameleon</name>
    <dbReference type="NCBI Taxonomy" id="28377"/>
    <lineage>
        <taxon>Eukaryota</taxon>
        <taxon>Metazoa</taxon>
        <taxon>Chordata</taxon>
        <taxon>Craniata</taxon>
        <taxon>Vertebrata</taxon>
        <taxon>Euteleostomi</taxon>
        <taxon>Lepidosauria</taxon>
        <taxon>Squamata</taxon>
        <taxon>Bifurcata</taxon>
        <taxon>Unidentata</taxon>
        <taxon>Episquamata</taxon>
        <taxon>Toxicofera</taxon>
        <taxon>Iguania</taxon>
        <taxon>Dactyloidae</taxon>
        <taxon>Anolis</taxon>
    </lineage>
</organism>
<dbReference type="InParanoid" id="A0A803SKU7"/>
<dbReference type="Proteomes" id="UP000001646">
    <property type="component" value="Chromosome 1"/>
</dbReference>
<evidence type="ECO:0000313" key="1">
    <source>
        <dbReference type="Ensembl" id="ENSACAP00000023587.1"/>
    </source>
</evidence>
<proteinExistence type="predicted"/>
<reference evidence="1" key="2">
    <citation type="submission" date="2025-08" db="UniProtKB">
        <authorList>
            <consortium name="Ensembl"/>
        </authorList>
    </citation>
    <scope>IDENTIFICATION</scope>
</reference>
<accession>A0A803SKU7</accession>
<evidence type="ECO:0000313" key="2">
    <source>
        <dbReference type="Proteomes" id="UP000001646"/>
    </source>
</evidence>
<dbReference type="Ensembl" id="ENSACAT00000050984.1">
    <property type="protein sequence ID" value="ENSACAP00000023587.1"/>
    <property type="gene ID" value="ENSACAG00000043603.1"/>
</dbReference>
<keyword evidence="2" id="KW-1185">Reference proteome</keyword>
<reference evidence="1 2" key="1">
    <citation type="submission" date="2009-12" db="EMBL/GenBank/DDBJ databases">
        <title>The Genome Sequence of Anolis carolinensis (Green Anole Lizard).</title>
        <authorList>
            <consortium name="The Genome Sequencing Platform"/>
            <person name="Di Palma F."/>
            <person name="Alfoldi J."/>
            <person name="Heiman D."/>
            <person name="Young S."/>
            <person name="Grabherr M."/>
            <person name="Johnson J."/>
            <person name="Lander E.S."/>
            <person name="Lindblad-Toh K."/>
        </authorList>
    </citation>
    <scope>NUCLEOTIDE SEQUENCE [LARGE SCALE GENOMIC DNA]</scope>
    <source>
        <strain evidence="1 2">JBL SC #1</strain>
    </source>
</reference>
<protein>
    <submittedName>
        <fullName evidence="1">Uncharacterized protein</fullName>
    </submittedName>
</protein>